<reference evidence="2 3" key="1">
    <citation type="submission" date="2024-02" db="EMBL/GenBank/DDBJ databases">
        <authorList>
            <person name="Saticioglu I.B."/>
        </authorList>
    </citation>
    <scope>NUCLEOTIDE SEQUENCE [LARGE SCALE GENOMIC DNA]</scope>
    <source>
        <strain evidence="2 3">Mu-43</strain>
    </source>
</reference>
<gene>
    <name evidence="2" type="ORF">WDU93_05040</name>
</gene>
<keyword evidence="3" id="KW-1185">Reference proteome</keyword>
<evidence type="ECO:0000256" key="1">
    <source>
        <dbReference type="SAM" id="Phobius"/>
    </source>
</evidence>
<feature type="transmembrane region" description="Helical" evidence="1">
    <location>
        <begin position="81"/>
        <end position="98"/>
    </location>
</feature>
<organism evidence="2 3">
    <name type="scientific">Microbacterium istanbulense</name>
    <dbReference type="NCBI Taxonomy" id="3122049"/>
    <lineage>
        <taxon>Bacteria</taxon>
        <taxon>Bacillati</taxon>
        <taxon>Actinomycetota</taxon>
        <taxon>Actinomycetes</taxon>
        <taxon>Micrococcales</taxon>
        <taxon>Microbacteriaceae</taxon>
        <taxon>Microbacterium</taxon>
    </lineage>
</organism>
<evidence type="ECO:0000313" key="2">
    <source>
        <dbReference type="EMBL" id="MEJ1091053.1"/>
    </source>
</evidence>
<dbReference type="Proteomes" id="UP001366085">
    <property type="component" value="Unassembled WGS sequence"/>
</dbReference>
<protein>
    <submittedName>
        <fullName evidence="2">Uncharacterized protein</fullName>
    </submittedName>
</protein>
<evidence type="ECO:0000313" key="3">
    <source>
        <dbReference type="Proteomes" id="UP001366085"/>
    </source>
</evidence>
<accession>A0ABU8LK32</accession>
<keyword evidence="1" id="KW-0812">Transmembrane</keyword>
<sequence length="166" mass="17793">MTAARTLAWIRVCLAVMIAGLVISGVTAFPLREELAMGSDLLHAAGVGQWAPETVAWVDRVAAALAETATQYPFLAYGTDWLAFAHLVIAVVFIGPMVDPVRNIWVIQFGVIACAGIIPLALIAGGIRGIPLGWQLLDISFGVIGVIPLLIAWRLTRRLERMPPAV</sequence>
<keyword evidence="1" id="KW-1133">Transmembrane helix</keyword>
<feature type="transmembrane region" description="Helical" evidence="1">
    <location>
        <begin position="133"/>
        <end position="153"/>
    </location>
</feature>
<dbReference type="EMBL" id="JBBDGN010000003">
    <property type="protein sequence ID" value="MEJ1091053.1"/>
    <property type="molecule type" value="Genomic_DNA"/>
</dbReference>
<comment type="caution">
    <text evidence="2">The sequence shown here is derived from an EMBL/GenBank/DDBJ whole genome shotgun (WGS) entry which is preliminary data.</text>
</comment>
<keyword evidence="1" id="KW-0472">Membrane</keyword>
<dbReference type="RefSeq" id="WP_337318222.1">
    <property type="nucleotide sequence ID" value="NZ_JBBDGN010000003.1"/>
</dbReference>
<proteinExistence type="predicted"/>
<feature type="transmembrane region" description="Helical" evidence="1">
    <location>
        <begin position="105"/>
        <end position="127"/>
    </location>
</feature>
<name>A0ABU8LK32_9MICO</name>